<dbReference type="Gene3D" id="3.40.630.180">
    <property type="match status" value="1"/>
</dbReference>
<comment type="caution">
    <text evidence="3">The sequence shown here is derived from an EMBL/GenBank/DDBJ whole genome shotgun (WGS) entry which is preliminary data.</text>
</comment>
<organism evidence="3 4">
    <name type="scientific">Miscanthus lutarioriparius</name>
    <dbReference type="NCBI Taxonomy" id="422564"/>
    <lineage>
        <taxon>Eukaryota</taxon>
        <taxon>Viridiplantae</taxon>
        <taxon>Streptophyta</taxon>
        <taxon>Embryophyta</taxon>
        <taxon>Tracheophyta</taxon>
        <taxon>Spermatophyta</taxon>
        <taxon>Magnoliopsida</taxon>
        <taxon>Liliopsida</taxon>
        <taxon>Poales</taxon>
        <taxon>Poaceae</taxon>
        <taxon>PACMAD clade</taxon>
        <taxon>Panicoideae</taxon>
        <taxon>Andropogonodae</taxon>
        <taxon>Andropogoneae</taxon>
        <taxon>Saccharinae</taxon>
        <taxon>Miscanthus</taxon>
    </lineage>
</organism>
<feature type="domain" description="Malonyl-CoA decarboxylase C-terminal" evidence="2">
    <location>
        <begin position="226"/>
        <end position="408"/>
    </location>
</feature>
<dbReference type="PANTHER" id="PTHR28641">
    <property type="match status" value="1"/>
</dbReference>
<dbReference type="Proteomes" id="UP000604825">
    <property type="component" value="Unassembled WGS sequence"/>
</dbReference>
<dbReference type="GO" id="GO:0050080">
    <property type="term" value="F:malonyl-CoA decarboxylase activity"/>
    <property type="evidence" value="ECO:0007669"/>
    <property type="project" value="InterPro"/>
</dbReference>
<dbReference type="GO" id="GO:0006085">
    <property type="term" value="P:acetyl-CoA biosynthetic process"/>
    <property type="evidence" value="ECO:0007669"/>
    <property type="project" value="TreeGrafter"/>
</dbReference>
<dbReference type="EMBL" id="CAJGYO010000003">
    <property type="protein sequence ID" value="CAD6219459.1"/>
    <property type="molecule type" value="Genomic_DNA"/>
</dbReference>
<dbReference type="Gene3D" id="3.40.630.150">
    <property type="entry name" value="Malonyl-CoA decarboxylase, catalytic domain"/>
    <property type="match status" value="1"/>
</dbReference>
<gene>
    <name evidence="3" type="ORF">NCGR_LOCUS13097</name>
</gene>
<dbReference type="GO" id="GO:2001294">
    <property type="term" value="P:malonyl-CoA catabolic process"/>
    <property type="evidence" value="ECO:0007669"/>
    <property type="project" value="TreeGrafter"/>
</dbReference>
<accession>A0A811NBI3</accession>
<evidence type="ECO:0000313" key="3">
    <source>
        <dbReference type="EMBL" id="CAD6219459.1"/>
    </source>
</evidence>
<dbReference type="InterPro" id="IPR007956">
    <property type="entry name" value="Malonyl_CoA_deC_C"/>
</dbReference>
<dbReference type="GO" id="GO:0006633">
    <property type="term" value="P:fatty acid biosynthetic process"/>
    <property type="evidence" value="ECO:0007669"/>
    <property type="project" value="InterPro"/>
</dbReference>
<dbReference type="AlphaFoldDB" id="A0A811NBI3"/>
<dbReference type="OrthoDB" id="426718at2759"/>
<evidence type="ECO:0000256" key="1">
    <source>
        <dbReference type="SAM" id="MobiDB-lite"/>
    </source>
</evidence>
<dbReference type="InterPro" id="IPR038351">
    <property type="entry name" value="MCD_N_sf"/>
</dbReference>
<feature type="region of interest" description="Disordered" evidence="1">
    <location>
        <begin position="1"/>
        <end position="31"/>
    </location>
</feature>
<protein>
    <recommendedName>
        <fullName evidence="2">Malonyl-CoA decarboxylase C-terminal domain-containing protein</fullName>
    </recommendedName>
</protein>
<dbReference type="PANTHER" id="PTHR28641:SF1">
    <property type="entry name" value="MALONYL-COA DECARBOXYLASE, MITOCHONDRIAL"/>
    <property type="match status" value="1"/>
</dbReference>
<dbReference type="GO" id="GO:0005782">
    <property type="term" value="C:peroxisomal matrix"/>
    <property type="evidence" value="ECO:0007669"/>
    <property type="project" value="TreeGrafter"/>
</dbReference>
<evidence type="ECO:0000259" key="2">
    <source>
        <dbReference type="Pfam" id="PF05292"/>
    </source>
</evidence>
<keyword evidence="4" id="KW-1185">Reference proteome</keyword>
<dbReference type="GO" id="GO:0005759">
    <property type="term" value="C:mitochondrial matrix"/>
    <property type="evidence" value="ECO:0007669"/>
    <property type="project" value="TreeGrafter"/>
</dbReference>
<reference evidence="3" key="1">
    <citation type="submission" date="2020-10" db="EMBL/GenBank/DDBJ databases">
        <authorList>
            <person name="Han B."/>
            <person name="Lu T."/>
            <person name="Zhao Q."/>
            <person name="Huang X."/>
            <person name="Zhao Y."/>
        </authorList>
    </citation>
    <scope>NUCLEOTIDE SEQUENCE</scope>
</reference>
<evidence type="ECO:0000313" key="4">
    <source>
        <dbReference type="Proteomes" id="UP000604825"/>
    </source>
</evidence>
<sequence>MQPNPISSPPPPPQPTPLPPPTDPDPPPPPVALVRHWLHASASAASPPPAALDGFSDGYRSLDLVGRREVLRSLAIDYDVPRARVRDLMRQYMSIASAEPSGGDDVEAEGKEGAASALYRMERGLRDALREENAPALRALDSYLKEKLVTWLRTAALTLHQITWDDPASLLEKIVAYEAVHPIRNLMDLKRRLGIGRRCFGYFHPAIPGEPLIFIEVALLKDMAASIQPGLSGINLGKFLLKRVIDMLRRDMPSVQIFATLSPIPGFIQWLLAKLASQIKLSEAESQEGNSLGACSTFKESILLPDEERMIHDAIEEADGNQGIELLQDILKSRQWVKSGKLSSALKPPLMRLCARYLAREKKRGKALDAVANFHLQNGAMIERINWMADQSEKGIQQSGGIMVNYLYRLENIEEFVTAIFVILLLYHIENSVVAEGFMRQHFWNGLCFLRCFICHWIL</sequence>
<proteinExistence type="predicted"/>
<name>A0A811NBI3_9POAL</name>
<dbReference type="InterPro" id="IPR038917">
    <property type="entry name" value="Malonyl_CoA_deC"/>
</dbReference>
<dbReference type="Gene3D" id="1.20.140.90">
    <property type="entry name" value="Malonyl-CoA decarboxylase, oligemerization domain"/>
    <property type="match status" value="1"/>
</dbReference>
<dbReference type="InterPro" id="IPR042303">
    <property type="entry name" value="Malonyl_CoA_deC_C_sf"/>
</dbReference>
<dbReference type="Pfam" id="PF05292">
    <property type="entry name" value="MCD"/>
    <property type="match status" value="1"/>
</dbReference>